<evidence type="ECO:0000313" key="8">
    <source>
        <dbReference type="EMBL" id="SDB37464.1"/>
    </source>
</evidence>
<feature type="transmembrane region" description="Helical" evidence="7">
    <location>
        <begin position="60"/>
        <end position="81"/>
    </location>
</feature>
<dbReference type="CDD" id="cd06579">
    <property type="entry name" value="TM_PBP1_transp_AraH_like"/>
    <property type="match status" value="1"/>
</dbReference>
<keyword evidence="3 7" id="KW-0812">Transmembrane</keyword>
<name>A0A1G6CX13_9HYPH</name>
<evidence type="ECO:0000256" key="4">
    <source>
        <dbReference type="ARBA" id="ARBA00022989"/>
    </source>
</evidence>
<dbReference type="AlphaFoldDB" id="A0A1G6CX13"/>
<evidence type="ECO:0000256" key="7">
    <source>
        <dbReference type="SAM" id="Phobius"/>
    </source>
</evidence>
<keyword evidence="9" id="KW-1185">Reference proteome</keyword>
<dbReference type="Proteomes" id="UP000199071">
    <property type="component" value="Unassembled WGS sequence"/>
</dbReference>
<protein>
    <submittedName>
        <fullName evidence="8">Monosaccharide ABC transporter membrane protein, CUT2 family</fullName>
    </submittedName>
</protein>
<dbReference type="GO" id="GO:0005886">
    <property type="term" value="C:plasma membrane"/>
    <property type="evidence" value="ECO:0007669"/>
    <property type="project" value="UniProtKB-SubCell"/>
</dbReference>
<feature type="transmembrane region" description="Helical" evidence="7">
    <location>
        <begin position="232"/>
        <end position="256"/>
    </location>
</feature>
<evidence type="ECO:0000256" key="3">
    <source>
        <dbReference type="ARBA" id="ARBA00022692"/>
    </source>
</evidence>
<evidence type="ECO:0000256" key="2">
    <source>
        <dbReference type="ARBA" id="ARBA00022475"/>
    </source>
</evidence>
<dbReference type="EMBL" id="FMXQ01000005">
    <property type="protein sequence ID" value="SDB37464.1"/>
    <property type="molecule type" value="Genomic_DNA"/>
</dbReference>
<dbReference type="Pfam" id="PF02653">
    <property type="entry name" value="BPD_transp_2"/>
    <property type="match status" value="1"/>
</dbReference>
<dbReference type="OrthoDB" id="7284468at2"/>
<keyword evidence="5 7" id="KW-0472">Membrane</keyword>
<keyword evidence="2" id="KW-1003">Cell membrane</keyword>
<evidence type="ECO:0000256" key="5">
    <source>
        <dbReference type="ARBA" id="ARBA00023136"/>
    </source>
</evidence>
<feature type="transmembrane region" description="Helical" evidence="7">
    <location>
        <begin position="142"/>
        <end position="163"/>
    </location>
</feature>
<reference evidence="8 9" key="1">
    <citation type="submission" date="2016-10" db="EMBL/GenBank/DDBJ databases">
        <authorList>
            <person name="de Groot N.N."/>
        </authorList>
    </citation>
    <scope>NUCLEOTIDE SEQUENCE [LARGE SCALE GENOMIC DNA]</scope>
    <source>
        <strain evidence="8 9">ATCC 35022</strain>
    </source>
</reference>
<dbReference type="RefSeq" id="WP_090877114.1">
    <property type="nucleotide sequence ID" value="NZ_FMXQ01000005.1"/>
</dbReference>
<comment type="subcellular location">
    <subcellularLocation>
        <location evidence="1">Cell membrane</location>
        <topology evidence="1">Multi-pass membrane protein</topology>
    </subcellularLocation>
</comment>
<evidence type="ECO:0000256" key="1">
    <source>
        <dbReference type="ARBA" id="ARBA00004651"/>
    </source>
</evidence>
<feature type="compositionally biased region" description="Basic and acidic residues" evidence="6">
    <location>
        <begin position="369"/>
        <end position="385"/>
    </location>
</feature>
<dbReference type="InterPro" id="IPR001851">
    <property type="entry name" value="ABC_transp_permease"/>
</dbReference>
<feature type="transmembrane region" description="Helical" evidence="7">
    <location>
        <begin position="35"/>
        <end position="54"/>
    </location>
</feature>
<gene>
    <name evidence="8" type="ORF">SAMN02982931_02867</name>
</gene>
<evidence type="ECO:0000313" key="9">
    <source>
        <dbReference type="Proteomes" id="UP000199071"/>
    </source>
</evidence>
<feature type="transmembrane region" description="Helical" evidence="7">
    <location>
        <begin position="318"/>
        <end position="338"/>
    </location>
</feature>
<feature type="transmembrane region" description="Helical" evidence="7">
    <location>
        <begin position="88"/>
        <end position="108"/>
    </location>
</feature>
<dbReference type="PANTHER" id="PTHR32196">
    <property type="entry name" value="ABC TRANSPORTER PERMEASE PROTEIN YPHD-RELATED-RELATED"/>
    <property type="match status" value="1"/>
</dbReference>
<feature type="transmembrane region" description="Helical" evidence="7">
    <location>
        <begin position="292"/>
        <end position="312"/>
    </location>
</feature>
<dbReference type="STRING" id="665467.SAMN02982931_02867"/>
<accession>A0A1G6CX13</accession>
<feature type="region of interest" description="Disordered" evidence="6">
    <location>
        <begin position="357"/>
        <end position="385"/>
    </location>
</feature>
<feature type="transmembrane region" description="Helical" evidence="7">
    <location>
        <begin position="268"/>
        <end position="285"/>
    </location>
</feature>
<sequence>MADGVEQSTAEARPSRGAVLGEAFRRFMLRPESTALAAVVILFIIFTALSPQLFPTKLTYISIMAVAAELGILSIGVTLLMIGGHFDLSVGAVLGLTSYVAVVLMRDFGLSPVVATPAAIAAGALLGMINGLIVVRFRIHSFVVTLGTMLIWRGVVIALTGGFPMTVDIPPLFKSLMAGPLIGGFRMSMVWFLVLGLAGTILLTRTKFGNWIQACGQNPQAARNLGVPVDRVTVILFMIASAGAAMSGIIQVARFASVDALRGEQMELQAVAVTVIGGTLLSGGYGSVVGTVLGAITFGMIQVGLVLAGAPGHFFRTLTGLIVVLAVILNTDVARRLARSRPLAGFRRSSAAADAAIAGAADETDPDRDDTPTRDGVARLGEPKQ</sequence>
<feature type="transmembrane region" description="Helical" evidence="7">
    <location>
        <begin position="114"/>
        <end position="135"/>
    </location>
</feature>
<organism evidence="8 9">
    <name type="scientific">Bauldia litoralis</name>
    <dbReference type="NCBI Taxonomy" id="665467"/>
    <lineage>
        <taxon>Bacteria</taxon>
        <taxon>Pseudomonadati</taxon>
        <taxon>Pseudomonadota</taxon>
        <taxon>Alphaproteobacteria</taxon>
        <taxon>Hyphomicrobiales</taxon>
        <taxon>Kaistiaceae</taxon>
        <taxon>Bauldia</taxon>
    </lineage>
</organism>
<proteinExistence type="predicted"/>
<keyword evidence="4 7" id="KW-1133">Transmembrane helix</keyword>
<evidence type="ECO:0000256" key="6">
    <source>
        <dbReference type="SAM" id="MobiDB-lite"/>
    </source>
</evidence>
<dbReference type="GO" id="GO:0022857">
    <property type="term" value="F:transmembrane transporter activity"/>
    <property type="evidence" value="ECO:0007669"/>
    <property type="project" value="InterPro"/>
</dbReference>
<feature type="transmembrane region" description="Helical" evidence="7">
    <location>
        <begin position="183"/>
        <end position="203"/>
    </location>
</feature>